<feature type="compositionally biased region" description="Polar residues" evidence="1">
    <location>
        <begin position="126"/>
        <end position="140"/>
    </location>
</feature>
<evidence type="ECO:0000259" key="2">
    <source>
        <dbReference type="Pfam" id="PF06985"/>
    </source>
</evidence>
<dbReference type="VEuPathDB" id="FungiDB:CC77DRAFT_1024252"/>
<dbReference type="InterPro" id="IPR010730">
    <property type="entry name" value="HET"/>
</dbReference>
<proteinExistence type="predicted"/>
<evidence type="ECO:0000313" key="3">
    <source>
        <dbReference type="EMBL" id="RYN68340.1"/>
    </source>
</evidence>
<organism evidence="3 4">
    <name type="scientific">Alternaria alternata</name>
    <name type="common">Alternaria rot fungus</name>
    <name type="synonym">Torula alternata</name>
    <dbReference type="NCBI Taxonomy" id="5599"/>
    <lineage>
        <taxon>Eukaryota</taxon>
        <taxon>Fungi</taxon>
        <taxon>Dikarya</taxon>
        <taxon>Ascomycota</taxon>
        <taxon>Pezizomycotina</taxon>
        <taxon>Dothideomycetes</taxon>
        <taxon>Pleosporomycetidae</taxon>
        <taxon>Pleosporales</taxon>
        <taxon>Pleosporineae</taxon>
        <taxon>Pleosporaceae</taxon>
        <taxon>Alternaria</taxon>
        <taxon>Alternaria sect. Alternaria</taxon>
        <taxon>Alternaria alternata complex</taxon>
    </lineage>
</organism>
<protein>
    <recommendedName>
        <fullName evidence="2">Heterokaryon incompatibility domain-containing protein</fullName>
    </recommendedName>
</protein>
<dbReference type="PANTHER" id="PTHR10622">
    <property type="entry name" value="HET DOMAIN-CONTAINING PROTEIN"/>
    <property type="match status" value="1"/>
</dbReference>
<feature type="domain" description="Heterokaryon incompatibility" evidence="2">
    <location>
        <begin position="21"/>
        <end position="210"/>
    </location>
</feature>
<sequence>MYLINTTTIKIRLFICIIPKYVILSHTWGEDEVTFESMQRPNERTKALRGYMKIKRCCEQAKQDGYRWAWVDTCCIDKRSSAELSEAINSMYRYYWGAEKCYAYLTDVGDENSGDVRDNLTDVSDESSGNGREETASSPTVPGIGEKRGWEYIIYESSADSSHDIDVGSDDAVYDPQEPSVELPRSVRPEREIFQFLNSRWFKRGWTLQELLAPATLEFYDQEWNMIGTKFSLATFIQVATEIQAQYILDRNAMKGASIGLRLSWASQRDTTRDEDQACCLFGIMGVNMPLLYGEGKRAFYRLQVELLKNTMDHTIFAWSLGPSSSLEAKNPCRFVGILATTPRDFQSTQLADIRPGLPQTIQGSTHDVTNAGLRIVLPCVAEGPDTLLALLNCHHDKTGKLFLRLRRLDDQRFMRHQNQEMPTSTFTQDMELKGKELYILMEPETTLGLKSLAEEIVEQSCALVVGKLDFAGTAVDEVVAFHRDFRSKSELCWGNHFDVSPFTYLLPLDSVGVGIVYDEVSLTIIFGHRHGSPWLDVVIPSGQELLSTVSSGPRHRLKTDPEFREHIVNKMRDLEVEMRVGLPSEFCRDHAVVYTDSTDTLEVQVRRTLAGDQLRTCWQIGVIRRL</sequence>
<dbReference type="Proteomes" id="UP000291422">
    <property type="component" value="Unassembled WGS sequence"/>
</dbReference>
<dbReference type="AlphaFoldDB" id="A0A4Q4N2L8"/>
<evidence type="ECO:0000313" key="4">
    <source>
        <dbReference type="Proteomes" id="UP000291422"/>
    </source>
</evidence>
<feature type="region of interest" description="Disordered" evidence="1">
    <location>
        <begin position="115"/>
        <end position="144"/>
    </location>
</feature>
<dbReference type="EMBL" id="PDXD01000048">
    <property type="protein sequence ID" value="RYN68340.1"/>
    <property type="molecule type" value="Genomic_DNA"/>
</dbReference>
<dbReference type="PANTHER" id="PTHR10622:SF10">
    <property type="entry name" value="HET DOMAIN-CONTAINING PROTEIN"/>
    <property type="match status" value="1"/>
</dbReference>
<comment type="caution">
    <text evidence="3">The sequence shown here is derived from an EMBL/GenBank/DDBJ whole genome shotgun (WGS) entry which is preliminary data.</text>
</comment>
<reference evidence="4" key="1">
    <citation type="journal article" date="2019" name="bioRxiv">
        <title>Genomics, evolutionary history and diagnostics of the Alternaria alternata species group including apple and Asian pear pathotypes.</title>
        <authorList>
            <person name="Armitage A.D."/>
            <person name="Cockerton H.M."/>
            <person name="Sreenivasaprasad S."/>
            <person name="Woodhall J.W."/>
            <person name="Lane C.R."/>
            <person name="Harrison R.J."/>
            <person name="Clarkson J.P."/>
        </authorList>
    </citation>
    <scope>NUCLEOTIDE SEQUENCE [LARGE SCALE GENOMIC DNA]</scope>
    <source>
        <strain evidence="4">FERA 1177</strain>
    </source>
</reference>
<evidence type="ECO:0000256" key="1">
    <source>
        <dbReference type="SAM" id="MobiDB-lite"/>
    </source>
</evidence>
<accession>A0A4Q4N2L8</accession>
<name>A0A4Q4N2L8_ALTAL</name>
<dbReference type="Pfam" id="PF06985">
    <property type="entry name" value="HET"/>
    <property type="match status" value="1"/>
</dbReference>
<gene>
    <name evidence="3" type="ORF">AA0117_g11166</name>
</gene>